<gene>
    <name evidence="1" type="ORF">WG66_14941</name>
</gene>
<proteinExistence type="predicted"/>
<comment type="caution">
    <text evidence="1">The sequence shown here is derived from an EMBL/GenBank/DDBJ whole genome shotgun (WGS) entry which is preliminary data.</text>
</comment>
<accession>A0A0W0F838</accession>
<name>A0A0W0F838_MONRR</name>
<reference evidence="1 2" key="1">
    <citation type="submission" date="2015-12" db="EMBL/GenBank/DDBJ databases">
        <title>Draft genome sequence of Moniliophthora roreri, the causal agent of frosty pod rot of cacao.</title>
        <authorList>
            <person name="Aime M.C."/>
            <person name="Diaz-Valderrama J.R."/>
            <person name="Kijpornyongpan T."/>
            <person name="Phillips-Mora W."/>
        </authorList>
    </citation>
    <scope>NUCLEOTIDE SEQUENCE [LARGE SCALE GENOMIC DNA]</scope>
    <source>
        <strain evidence="1 2">MCA 2952</strain>
    </source>
</reference>
<organism evidence="1 2">
    <name type="scientific">Moniliophthora roreri</name>
    <name type="common">Frosty pod rot fungus</name>
    <name type="synonym">Monilia roreri</name>
    <dbReference type="NCBI Taxonomy" id="221103"/>
    <lineage>
        <taxon>Eukaryota</taxon>
        <taxon>Fungi</taxon>
        <taxon>Dikarya</taxon>
        <taxon>Basidiomycota</taxon>
        <taxon>Agaricomycotina</taxon>
        <taxon>Agaricomycetes</taxon>
        <taxon>Agaricomycetidae</taxon>
        <taxon>Agaricales</taxon>
        <taxon>Marasmiineae</taxon>
        <taxon>Marasmiaceae</taxon>
        <taxon>Moniliophthora</taxon>
    </lineage>
</organism>
<evidence type="ECO:0000313" key="1">
    <source>
        <dbReference type="EMBL" id="KTB32493.1"/>
    </source>
</evidence>
<protein>
    <submittedName>
        <fullName evidence="1">Uncharacterized protein</fullName>
    </submittedName>
</protein>
<dbReference type="Proteomes" id="UP000054988">
    <property type="component" value="Unassembled WGS sequence"/>
</dbReference>
<dbReference type="AlphaFoldDB" id="A0A0W0F838"/>
<sequence>MPPSHLPFEVIVKILNHLVRLSVISNSRNPHLLACSLVSCAWLGAMREHMWDSEWFRVPRTERHLTALKLLCASPSCSLRLDKVVDIYADPWNPLTTPFFEWCPAFFTGLNRIDVRVQIVAPRHTTLQNGIFAGLLALKSLLMYDIHFASINDFYDLLLSVKGLEYLKCRRVYLDDEETEEPDKLLMKSSIRTLDIDFDSFSALFYRRVALTGLQELEFEQPFFRNIPQNYSDDRRWEDIGDMLAYAGRRLVKLKLHLVGKIGFSSRIQTSIDLPMKTPMLRELEVRIRDRADIDKLLLPIISSRRPHLQLSSLRIHGLPDNLCEFDRILERSAPRLHELIFPASSVPEVYLLNDHRWQWGMRLANLQHGSEDWHSARRYMIELGNSMPWCEKQECLVPVFVSSVFYYL</sequence>
<evidence type="ECO:0000313" key="2">
    <source>
        <dbReference type="Proteomes" id="UP000054988"/>
    </source>
</evidence>
<dbReference type="EMBL" id="LATX01002223">
    <property type="protein sequence ID" value="KTB32493.1"/>
    <property type="molecule type" value="Genomic_DNA"/>
</dbReference>